<accession>A0A2I1</accession>
<reference evidence="3" key="2">
    <citation type="submission" date="2006-09" db="EMBL/GenBank/DDBJ databases">
        <authorList>
            <person name="Kumar R."/>
            <person name="Giri A."/>
            <person name="Kumar A."/>
        </authorList>
    </citation>
    <scope>NUCLEOTIDE SEQUENCE</scope>
</reference>
<reference evidence="2" key="1">
    <citation type="submission" date="2006-09" db="EMBL/GenBank/DDBJ databases">
        <authorList>
            <person name="Kumar R."/>
            <person name="Gaur V.S."/>
            <person name="Kumar A."/>
        </authorList>
    </citation>
    <scope>NUCLEOTIDE SEQUENCE</scope>
</reference>
<organism evidence="2">
    <name type="scientific">Triticum aestivum</name>
    <name type="common">Wheat</name>
    <dbReference type="NCBI Taxonomy" id="4565"/>
    <lineage>
        <taxon>Eukaryota</taxon>
        <taxon>Viridiplantae</taxon>
        <taxon>Streptophyta</taxon>
        <taxon>Embryophyta</taxon>
        <taxon>Tracheophyta</taxon>
        <taxon>Spermatophyta</taxon>
        <taxon>Magnoliopsida</taxon>
        <taxon>Liliopsida</taxon>
        <taxon>Poales</taxon>
        <taxon>Poaceae</taxon>
        <taxon>BOP clade</taxon>
        <taxon>Pooideae</taxon>
        <taxon>Triticodae</taxon>
        <taxon>Triticeae</taxon>
        <taxon>Triticinae</taxon>
        <taxon>Triticum</taxon>
    </lineage>
</organism>
<protein>
    <submittedName>
        <fullName evidence="2">Prolamin box-binding factor</fullName>
    </submittedName>
</protein>
<sequence length="326" mass="35634">MEEVYPSNSKTKAGQMAAEAIAARIRSLGQSQSRRWNALGASLASPSSDTTATIVCLSTSTSARPAAATGPMVAPSATSPSVVAAASPSARGPPTPTSSAWPPHRNPPLSCPLRPAQGRTLRTSSRRLCLLVLRFKAAFPLPPLGHHRRPTRRRGCPLVGRRRFKTCKEGVQEGFLMAASVRTMATTMVVQPLDQAMGCGWRGQRCHLSFQFRCRSMAISWLVELEYVPQLLQYIKGPLARTEIPAWRARWGSNGNHRLALTIPSNKWRIHSIVKRCPAMRRWATANQQYDSGGDDNNGGSSRDCYWITNGGSIPWQSLLTSTSLM</sequence>
<evidence type="ECO:0000313" key="3">
    <source>
        <dbReference type="EMBL" id="ABJ80650.1"/>
    </source>
</evidence>
<name>A0A2I1_WHEAT</name>
<gene>
    <name evidence="2" type="primary">PBF</name>
</gene>
<dbReference type="AlphaFoldDB" id="A0A2I1"/>
<proteinExistence type="predicted"/>
<feature type="compositionally biased region" description="Low complexity" evidence="1">
    <location>
        <begin position="65"/>
        <end position="90"/>
    </location>
</feature>
<evidence type="ECO:0000313" key="2">
    <source>
        <dbReference type="EMBL" id="ABJ80649.1"/>
    </source>
</evidence>
<feature type="region of interest" description="Disordered" evidence="1">
    <location>
        <begin position="65"/>
        <end position="108"/>
    </location>
</feature>
<dbReference type="EMBL" id="EF012226">
    <property type="protein sequence ID" value="ABJ80649.1"/>
    <property type="molecule type" value="Genomic_DNA"/>
</dbReference>
<evidence type="ECO:0000256" key="1">
    <source>
        <dbReference type="SAM" id="MobiDB-lite"/>
    </source>
</evidence>
<dbReference type="EMBL" id="EF012227">
    <property type="protein sequence ID" value="ABJ80650.1"/>
    <property type="molecule type" value="Genomic_DNA"/>
</dbReference>